<evidence type="ECO:0000259" key="1">
    <source>
        <dbReference type="Pfam" id="PF13649"/>
    </source>
</evidence>
<comment type="caution">
    <text evidence="2">The sequence shown here is derived from an EMBL/GenBank/DDBJ whole genome shotgun (WGS) entry which is preliminary data.</text>
</comment>
<keyword evidence="3" id="KW-1185">Reference proteome</keyword>
<sequence>MNLPDAARFTPDWLALREPADAGARAAELLAPLRAHLARTAAAAPLVVRDLGCGTGAQARWLAGRLPFPQRWILHDRDPGLLARARASLPPSLPAEAREGDVTALTAADLAGTTSLVTASALLDLLTFDEVDDLAAAVTGAGCPALLTLSVVGRVTLHPYDPLDTVITAAFNDHQRRSTGGRRLLGPDAVTAAAGAFGRRGATVRTGPSPWRLGPGQAALAAEWLRGWVAAACEQEPDLPGEEYLRRRLDACAAGNLSVVVHHRDLLALPASGGGEAS</sequence>
<evidence type="ECO:0000313" key="2">
    <source>
        <dbReference type="EMBL" id="MFC5748728.1"/>
    </source>
</evidence>
<reference evidence="3" key="1">
    <citation type="journal article" date="2019" name="Int. J. Syst. Evol. Microbiol.">
        <title>The Global Catalogue of Microorganisms (GCM) 10K type strain sequencing project: providing services to taxonomists for standard genome sequencing and annotation.</title>
        <authorList>
            <consortium name="The Broad Institute Genomics Platform"/>
            <consortium name="The Broad Institute Genome Sequencing Center for Infectious Disease"/>
            <person name="Wu L."/>
            <person name="Ma J."/>
        </authorList>
    </citation>
    <scope>NUCLEOTIDE SEQUENCE [LARGE SCALE GENOMIC DNA]</scope>
    <source>
        <strain evidence="3">KCTC 42087</strain>
    </source>
</reference>
<keyword evidence="2" id="KW-0808">Transferase</keyword>
<keyword evidence="2" id="KW-0489">Methyltransferase</keyword>
<dbReference type="EMBL" id="JBHSON010000035">
    <property type="protein sequence ID" value="MFC5748728.1"/>
    <property type="molecule type" value="Genomic_DNA"/>
</dbReference>
<dbReference type="GO" id="GO:0008168">
    <property type="term" value="F:methyltransferase activity"/>
    <property type="evidence" value="ECO:0007669"/>
    <property type="project" value="UniProtKB-KW"/>
</dbReference>
<dbReference type="Gene3D" id="3.40.50.150">
    <property type="entry name" value="Vaccinia Virus protein VP39"/>
    <property type="match status" value="1"/>
</dbReference>
<organism evidence="2 3">
    <name type="scientific">Actinomadura rugatobispora</name>
    <dbReference type="NCBI Taxonomy" id="1994"/>
    <lineage>
        <taxon>Bacteria</taxon>
        <taxon>Bacillati</taxon>
        <taxon>Actinomycetota</taxon>
        <taxon>Actinomycetes</taxon>
        <taxon>Streptosporangiales</taxon>
        <taxon>Thermomonosporaceae</taxon>
        <taxon>Actinomadura</taxon>
    </lineage>
</organism>
<accession>A0ABW1A2I0</accession>
<dbReference type="Proteomes" id="UP001596074">
    <property type="component" value="Unassembled WGS sequence"/>
</dbReference>
<name>A0ABW1A2I0_9ACTN</name>
<feature type="domain" description="Methyltransferase" evidence="1">
    <location>
        <begin position="49"/>
        <end position="135"/>
    </location>
</feature>
<proteinExistence type="predicted"/>
<dbReference type="Pfam" id="PF13649">
    <property type="entry name" value="Methyltransf_25"/>
    <property type="match status" value="1"/>
</dbReference>
<dbReference type="InterPro" id="IPR041698">
    <property type="entry name" value="Methyltransf_25"/>
</dbReference>
<dbReference type="InterPro" id="IPR029063">
    <property type="entry name" value="SAM-dependent_MTases_sf"/>
</dbReference>
<dbReference type="SUPFAM" id="SSF53335">
    <property type="entry name" value="S-adenosyl-L-methionine-dependent methyltransferases"/>
    <property type="match status" value="1"/>
</dbReference>
<gene>
    <name evidence="2" type="ORF">ACFPZN_24190</name>
</gene>
<dbReference type="GO" id="GO:0032259">
    <property type="term" value="P:methylation"/>
    <property type="evidence" value="ECO:0007669"/>
    <property type="project" value="UniProtKB-KW"/>
</dbReference>
<evidence type="ECO:0000313" key="3">
    <source>
        <dbReference type="Proteomes" id="UP001596074"/>
    </source>
</evidence>
<protein>
    <submittedName>
        <fullName evidence="2">Class I SAM-dependent methyltransferase</fullName>
    </submittedName>
</protein>
<dbReference type="RefSeq" id="WP_378284407.1">
    <property type="nucleotide sequence ID" value="NZ_JBHSON010000035.1"/>
</dbReference>